<keyword evidence="3" id="KW-1185">Reference proteome</keyword>
<dbReference type="STRING" id="1849968.A8C32_00435"/>
<evidence type="ECO:0000313" key="3">
    <source>
        <dbReference type="Proteomes" id="UP000095713"/>
    </source>
</evidence>
<proteinExistence type="predicted"/>
<dbReference type="OrthoDB" id="1421698at2"/>
<sequence>MKKRVLVVDLDGTLFTINTFHYFIKYLIIYSIKNFKFILLFKLCLAIASRLFATHAKMKYFILKLLKNRVDIDYENFITTIAVKKRYIPEVYDKNFDIKILATGAPSCYANVIAKNEQFNICLGTDFPNSTFDPLFENMKAVKKENVMNCLKVENINEIDTLITDHIDDLPLIKLAKRNIIVEPNEELISILKQNSIFFEVIP</sequence>
<dbReference type="AlphaFoldDB" id="A0A1E5TBQ0"/>
<name>A0A1E5TBQ0_9FLAO</name>
<evidence type="ECO:0008006" key="4">
    <source>
        <dbReference type="Google" id="ProtNLM"/>
    </source>
</evidence>
<reference evidence="2 3" key="1">
    <citation type="submission" date="2016-05" db="EMBL/GenBank/DDBJ databases">
        <title>Draft Genome Sequence of Algibacter sp. Strain SK-16 Isolated from the Surface Water of Aburatsubo Inlet.</title>
        <authorList>
            <person name="Wong S.-K."/>
            <person name="Yoshizawa S."/>
            <person name="Nakajima Y."/>
            <person name="Ogura Y."/>
            <person name="Tetsuya H."/>
            <person name="Hamasaki K."/>
        </authorList>
    </citation>
    <scope>NUCLEOTIDE SEQUENCE [LARGE SCALE GENOMIC DNA]</scope>
    <source>
        <strain evidence="2 3">SK-16</strain>
    </source>
</reference>
<gene>
    <name evidence="2" type="ORF">A8C32_00435</name>
</gene>
<evidence type="ECO:0000313" key="2">
    <source>
        <dbReference type="EMBL" id="OEK08779.1"/>
    </source>
</evidence>
<dbReference type="RefSeq" id="WP_069829461.1">
    <property type="nucleotide sequence ID" value="NZ_MDJD01000028.1"/>
</dbReference>
<feature type="transmembrane region" description="Helical" evidence="1">
    <location>
        <begin position="35"/>
        <end position="53"/>
    </location>
</feature>
<dbReference type="Gene3D" id="3.40.50.1000">
    <property type="entry name" value="HAD superfamily/HAD-like"/>
    <property type="match status" value="1"/>
</dbReference>
<feature type="transmembrane region" description="Helical" evidence="1">
    <location>
        <begin position="12"/>
        <end position="29"/>
    </location>
</feature>
<keyword evidence="1" id="KW-0812">Transmembrane</keyword>
<accession>A0A1E5TBQ0</accession>
<dbReference type="InterPro" id="IPR023214">
    <property type="entry name" value="HAD_sf"/>
</dbReference>
<evidence type="ECO:0000256" key="1">
    <source>
        <dbReference type="SAM" id="Phobius"/>
    </source>
</evidence>
<protein>
    <recommendedName>
        <fullName evidence="4">Haloacid dehalogenase-like hydrolase</fullName>
    </recommendedName>
</protein>
<dbReference type="InterPro" id="IPR036412">
    <property type="entry name" value="HAD-like_sf"/>
</dbReference>
<comment type="caution">
    <text evidence="2">The sequence shown here is derived from an EMBL/GenBank/DDBJ whole genome shotgun (WGS) entry which is preliminary data.</text>
</comment>
<dbReference type="SUPFAM" id="SSF56784">
    <property type="entry name" value="HAD-like"/>
    <property type="match status" value="1"/>
</dbReference>
<keyword evidence="1" id="KW-1133">Transmembrane helix</keyword>
<organism evidence="2 3">
    <name type="scientific">Flavivirga aquatica</name>
    <dbReference type="NCBI Taxonomy" id="1849968"/>
    <lineage>
        <taxon>Bacteria</taxon>
        <taxon>Pseudomonadati</taxon>
        <taxon>Bacteroidota</taxon>
        <taxon>Flavobacteriia</taxon>
        <taxon>Flavobacteriales</taxon>
        <taxon>Flavobacteriaceae</taxon>
        <taxon>Flavivirga</taxon>
    </lineage>
</organism>
<dbReference type="Gene3D" id="1.20.1440.100">
    <property type="entry name" value="SG protein - dephosphorylation function"/>
    <property type="match status" value="1"/>
</dbReference>
<dbReference type="Proteomes" id="UP000095713">
    <property type="component" value="Unassembled WGS sequence"/>
</dbReference>
<keyword evidence="1" id="KW-0472">Membrane</keyword>
<dbReference type="EMBL" id="MDJD01000028">
    <property type="protein sequence ID" value="OEK08779.1"/>
    <property type="molecule type" value="Genomic_DNA"/>
</dbReference>